<protein>
    <submittedName>
        <fullName evidence="1">Uncharacterized protein</fullName>
    </submittedName>
</protein>
<evidence type="ECO:0000313" key="1">
    <source>
        <dbReference type="EMBL" id="KAG7302485.1"/>
    </source>
</evidence>
<dbReference type="Proteomes" id="UP000823941">
    <property type="component" value="Chromosome 17"/>
</dbReference>
<organism evidence="1 2">
    <name type="scientific">Plutella xylostella</name>
    <name type="common">Diamondback moth</name>
    <name type="synonym">Plutella maculipennis</name>
    <dbReference type="NCBI Taxonomy" id="51655"/>
    <lineage>
        <taxon>Eukaryota</taxon>
        <taxon>Metazoa</taxon>
        <taxon>Ecdysozoa</taxon>
        <taxon>Arthropoda</taxon>
        <taxon>Hexapoda</taxon>
        <taxon>Insecta</taxon>
        <taxon>Pterygota</taxon>
        <taxon>Neoptera</taxon>
        <taxon>Endopterygota</taxon>
        <taxon>Lepidoptera</taxon>
        <taxon>Glossata</taxon>
        <taxon>Ditrysia</taxon>
        <taxon>Yponomeutoidea</taxon>
        <taxon>Plutellidae</taxon>
        <taxon>Plutella</taxon>
    </lineage>
</organism>
<name>A0ABQ7QBA3_PLUXY</name>
<sequence>MPPRSRVANNSRNTQRVARTSLKALLLKYYRLPLKLCVYLGLLVVAGNVARSFWESIFIQKEIADVKSNLLNLKETVSKVGIAYDQLYKELEELAALTEPNKTNSMTVIQTATDRIVSSIVETTPGADVQKVVKNESQFKVVKEPNMPFIQEPVIVNRCHECSCKKSQSRYSQPSWLF</sequence>
<gene>
    <name evidence="1" type="ORF">JYU34_012396</name>
</gene>
<accession>A0ABQ7QBA3</accession>
<dbReference type="EMBL" id="JAHIBW010000017">
    <property type="protein sequence ID" value="KAG7302485.1"/>
    <property type="molecule type" value="Genomic_DNA"/>
</dbReference>
<reference evidence="1 2" key="1">
    <citation type="submission" date="2021-06" db="EMBL/GenBank/DDBJ databases">
        <title>A haploid diamondback moth (Plutella xylostella L.) genome assembly resolves 31 chromosomes and identifies a diamide resistance mutation.</title>
        <authorList>
            <person name="Ward C.M."/>
            <person name="Perry K.D."/>
            <person name="Baker G."/>
            <person name="Powis K."/>
            <person name="Heckel D.G."/>
            <person name="Baxter S.W."/>
        </authorList>
    </citation>
    <scope>NUCLEOTIDE SEQUENCE [LARGE SCALE GENOMIC DNA]</scope>
    <source>
        <strain evidence="1 2">LV</strain>
        <tissue evidence="1">Single pupa</tissue>
    </source>
</reference>
<evidence type="ECO:0000313" key="2">
    <source>
        <dbReference type="Proteomes" id="UP000823941"/>
    </source>
</evidence>
<keyword evidence="2" id="KW-1185">Reference proteome</keyword>
<proteinExistence type="predicted"/>
<comment type="caution">
    <text evidence="1">The sequence shown here is derived from an EMBL/GenBank/DDBJ whole genome shotgun (WGS) entry which is preliminary data.</text>
</comment>